<feature type="non-terminal residue" evidence="1">
    <location>
        <position position="1"/>
    </location>
</feature>
<dbReference type="VEuPathDB" id="ToxoDB:CSUI_007191"/>
<evidence type="ECO:0000313" key="1">
    <source>
        <dbReference type="EMBL" id="PHJ18981.1"/>
    </source>
</evidence>
<protein>
    <submittedName>
        <fullName evidence="1">Uncharacterized protein</fullName>
    </submittedName>
</protein>
<dbReference type="GeneID" id="94430552"/>
<organism evidence="1 2">
    <name type="scientific">Cystoisospora suis</name>
    <dbReference type="NCBI Taxonomy" id="483139"/>
    <lineage>
        <taxon>Eukaryota</taxon>
        <taxon>Sar</taxon>
        <taxon>Alveolata</taxon>
        <taxon>Apicomplexa</taxon>
        <taxon>Conoidasida</taxon>
        <taxon>Coccidia</taxon>
        <taxon>Eucoccidiorida</taxon>
        <taxon>Eimeriorina</taxon>
        <taxon>Sarcocystidae</taxon>
        <taxon>Cystoisospora</taxon>
    </lineage>
</organism>
<evidence type="ECO:0000313" key="2">
    <source>
        <dbReference type="Proteomes" id="UP000221165"/>
    </source>
</evidence>
<proteinExistence type="predicted"/>
<comment type="caution">
    <text evidence="1">The sequence shown here is derived from an EMBL/GenBank/DDBJ whole genome shotgun (WGS) entry which is preliminary data.</text>
</comment>
<dbReference type="AlphaFoldDB" id="A0A2C6JWC4"/>
<keyword evidence="2" id="KW-1185">Reference proteome</keyword>
<reference evidence="1 2" key="1">
    <citation type="journal article" date="2017" name="Int. J. Parasitol.">
        <title>The genome of the protozoan parasite Cystoisospora suis and a reverse vaccinology approach to identify vaccine candidates.</title>
        <authorList>
            <person name="Palmieri N."/>
            <person name="Shrestha A."/>
            <person name="Ruttkowski B."/>
            <person name="Beck T."/>
            <person name="Vogl C."/>
            <person name="Tomley F."/>
            <person name="Blake D.P."/>
            <person name="Joachim A."/>
        </authorList>
    </citation>
    <scope>NUCLEOTIDE SEQUENCE [LARGE SCALE GENOMIC DNA]</scope>
    <source>
        <strain evidence="1 2">Wien I</strain>
    </source>
</reference>
<dbReference type="Proteomes" id="UP000221165">
    <property type="component" value="Unassembled WGS sequence"/>
</dbReference>
<sequence length="34" mass="4332">YKKTIDRHVSMDWMRTYIRVYRHRCVYTSIRTPV</sequence>
<gene>
    <name evidence="1" type="ORF">CSUI_007191</name>
</gene>
<dbReference type="RefSeq" id="XP_067920683.1">
    <property type="nucleotide sequence ID" value="XM_068067341.1"/>
</dbReference>
<accession>A0A2C6JWC4</accession>
<dbReference type="EMBL" id="MIGC01003729">
    <property type="protein sequence ID" value="PHJ18981.1"/>
    <property type="molecule type" value="Genomic_DNA"/>
</dbReference>
<name>A0A2C6JWC4_9APIC</name>